<keyword evidence="7" id="KW-0812">Transmembrane</keyword>
<gene>
    <name evidence="9" type="ordered locus">SpiGrapes_0191</name>
</gene>
<dbReference type="InterPro" id="IPR036097">
    <property type="entry name" value="HisK_dim/P_sf"/>
</dbReference>
<dbReference type="Gene3D" id="3.30.565.10">
    <property type="entry name" value="Histidine kinase-like ATPase, C-terminal domain"/>
    <property type="match status" value="1"/>
</dbReference>
<proteinExistence type="predicted"/>
<accession>G8QU85</accession>
<dbReference type="InterPro" id="IPR005467">
    <property type="entry name" value="His_kinase_dom"/>
</dbReference>
<name>G8QU85_SPHPG</name>
<feature type="transmembrane region" description="Helical" evidence="7">
    <location>
        <begin position="172"/>
        <end position="191"/>
    </location>
</feature>
<feature type="domain" description="Histidine kinase" evidence="8">
    <location>
        <begin position="253"/>
        <end position="462"/>
    </location>
</feature>
<dbReference type="InterPro" id="IPR003661">
    <property type="entry name" value="HisK_dim/P_dom"/>
</dbReference>
<protein>
    <recommendedName>
        <fullName evidence="2">histidine kinase</fullName>
        <ecNumber evidence="2">2.7.13.3</ecNumber>
    </recommendedName>
</protein>
<evidence type="ECO:0000256" key="7">
    <source>
        <dbReference type="SAM" id="Phobius"/>
    </source>
</evidence>
<evidence type="ECO:0000256" key="2">
    <source>
        <dbReference type="ARBA" id="ARBA00012438"/>
    </source>
</evidence>
<dbReference type="PROSITE" id="PS50109">
    <property type="entry name" value="HIS_KIN"/>
    <property type="match status" value="1"/>
</dbReference>
<dbReference type="InterPro" id="IPR036890">
    <property type="entry name" value="HATPase_C_sf"/>
</dbReference>
<dbReference type="CDD" id="cd00082">
    <property type="entry name" value="HisKA"/>
    <property type="match status" value="1"/>
</dbReference>
<keyword evidence="10" id="KW-1185">Reference proteome</keyword>
<dbReference type="RefSeq" id="WP_014268904.1">
    <property type="nucleotide sequence ID" value="NC_016633.1"/>
</dbReference>
<evidence type="ECO:0000256" key="4">
    <source>
        <dbReference type="ARBA" id="ARBA00022679"/>
    </source>
</evidence>
<dbReference type="InterPro" id="IPR050351">
    <property type="entry name" value="BphY/WalK/GraS-like"/>
</dbReference>
<dbReference type="GO" id="GO:0005886">
    <property type="term" value="C:plasma membrane"/>
    <property type="evidence" value="ECO:0007669"/>
    <property type="project" value="TreeGrafter"/>
</dbReference>
<dbReference type="GO" id="GO:0000155">
    <property type="term" value="F:phosphorelay sensor kinase activity"/>
    <property type="evidence" value="ECO:0007669"/>
    <property type="project" value="InterPro"/>
</dbReference>
<keyword evidence="5 9" id="KW-0418">Kinase</keyword>
<keyword evidence="4" id="KW-0808">Transferase</keyword>
<dbReference type="GO" id="GO:0016036">
    <property type="term" value="P:cellular response to phosphate starvation"/>
    <property type="evidence" value="ECO:0007669"/>
    <property type="project" value="TreeGrafter"/>
</dbReference>
<evidence type="ECO:0000313" key="9">
    <source>
        <dbReference type="EMBL" id="AEV28055.1"/>
    </source>
</evidence>
<dbReference type="Proteomes" id="UP000005632">
    <property type="component" value="Chromosome"/>
</dbReference>
<dbReference type="KEGG" id="sgp:SpiGrapes_0191"/>
<dbReference type="Pfam" id="PF00512">
    <property type="entry name" value="HisKA"/>
    <property type="match status" value="1"/>
</dbReference>
<organism evidence="9 10">
    <name type="scientific">Sphaerochaeta pleomorpha (strain ATCC BAA-1885 / DSM 22778 / Grapes)</name>
    <dbReference type="NCBI Taxonomy" id="158190"/>
    <lineage>
        <taxon>Bacteria</taxon>
        <taxon>Pseudomonadati</taxon>
        <taxon>Spirochaetota</taxon>
        <taxon>Spirochaetia</taxon>
        <taxon>Spirochaetales</taxon>
        <taxon>Sphaerochaetaceae</taxon>
        <taxon>Sphaerochaeta</taxon>
    </lineage>
</organism>
<keyword evidence="6" id="KW-0902">Two-component regulatory system</keyword>
<keyword evidence="7" id="KW-0472">Membrane</keyword>
<dbReference type="OrthoDB" id="367096at2"/>
<evidence type="ECO:0000256" key="1">
    <source>
        <dbReference type="ARBA" id="ARBA00000085"/>
    </source>
</evidence>
<dbReference type="AlphaFoldDB" id="G8QU85"/>
<comment type="catalytic activity">
    <reaction evidence="1">
        <text>ATP + protein L-histidine = ADP + protein N-phospho-L-histidine.</text>
        <dbReference type="EC" id="2.7.13.3"/>
    </reaction>
</comment>
<dbReference type="eggNOG" id="COG5002">
    <property type="taxonomic scope" value="Bacteria"/>
</dbReference>
<dbReference type="SMART" id="SM00387">
    <property type="entry name" value="HATPase_c"/>
    <property type="match status" value="1"/>
</dbReference>
<evidence type="ECO:0000256" key="3">
    <source>
        <dbReference type="ARBA" id="ARBA00022553"/>
    </source>
</evidence>
<evidence type="ECO:0000259" key="8">
    <source>
        <dbReference type="PROSITE" id="PS50109"/>
    </source>
</evidence>
<dbReference type="STRING" id="158190.SpiGrapes_0191"/>
<keyword evidence="7" id="KW-1133">Transmembrane helix</keyword>
<evidence type="ECO:0000256" key="5">
    <source>
        <dbReference type="ARBA" id="ARBA00022777"/>
    </source>
</evidence>
<reference evidence="9 10" key="1">
    <citation type="submission" date="2011-11" db="EMBL/GenBank/DDBJ databases">
        <title>Complete sequence of Spirochaeta sp. grapes.</title>
        <authorList>
            <consortium name="US DOE Joint Genome Institute"/>
            <person name="Lucas S."/>
            <person name="Han J."/>
            <person name="Lapidus A."/>
            <person name="Cheng J.-F."/>
            <person name="Goodwin L."/>
            <person name="Pitluck S."/>
            <person name="Peters L."/>
            <person name="Ovchinnikova G."/>
            <person name="Munk A.C."/>
            <person name="Detter J.C."/>
            <person name="Han C."/>
            <person name="Tapia R."/>
            <person name="Land M."/>
            <person name="Hauser L."/>
            <person name="Kyrpides N."/>
            <person name="Ivanova N."/>
            <person name="Pagani I."/>
            <person name="Ritalahtilisa K."/>
            <person name="Loeffler F."/>
            <person name="Woyke T."/>
        </authorList>
    </citation>
    <scope>NUCLEOTIDE SEQUENCE [LARGE SCALE GENOMIC DNA]</scope>
    <source>
        <strain evidence="10">ATCC BAA-1885 / DSM 22778 / Grapes</strain>
    </source>
</reference>
<dbReference type="SUPFAM" id="SSF47384">
    <property type="entry name" value="Homodimeric domain of signal transducing histidine kinase"/>
    <property type="match status" value="1"/>
</dbReference>
<dbReference type="CDD" id="cd00075">
    <property type="entry name" value="HATPase"/>
    <property type="match status" value="1"/>
</dbReference>
<dbReference type="Pfam" id="PF02518">
    <property type="entry name" value="HATPase_c"/>
    <property type="match status" value="1"/>
</dbReference>
<dbReference type="SUPFAM" id="SSF55874">
    <property type="entry name" value="ATPase domain of HSP90 chaperone/DNA topoisomerase II/histidine kinase"/>
    <property type="match status" value="1"/>
</dbReference>
<dbReference type="InterPro" id="IPR003594">
    <property type="entry name" value="HATPase_dom"/>
</dbReference>
<evidence type="ECO:0000256" key="6">
    <source>
        <dbReference type="ARBA" id="ARBA00023012"/>
    </source>
</evidence>
<dbReference type="HOGENOM" id="CLU_000445_89_6_12"/>
<evidence type="ECO:0000313" key="10">
    <source>
        <dbReference type="Proteomes" id="UP000005632"/>
    </source>
</evidence>
<dbReference type="SMART" id="SM00388">
    <property type="entry name" value="HisKA"/>
    <property type="match status" value="1"/>
</dbReference>
<keyword evidence="3" id="KW-0597">Phosphoprotein</keyword>
<dbReference type="Gene3D" id="6.10.340.10">
    <property type="match status" value="1"/>
</dbReference>
<sequence>MKQRISSRLFTYMKGLSARMLVLVLLSLVMFSLVLSLLLYFGSEQILESWRISETASLHSYIEENLLAVANEARQEGAPVTTARLSEAFSSMPFSPSWIVVTGPDGQIAYYYRKGEGSGMARNFLQNVMMEGNEWYDVLLSDGSLAFRYSTVMPAFNELDSNRMMLSAARQLLLWGAFLAAVLSFVFAFFFSRPLKKQAASLVVSLNRMASGNRDVAIPDCPVLEFNQISKASIVLQENLKNEEALRRQWAADVAHDLRTPITVVRGQLEAMLDGIFAPDTNRLNRLLSENVKLEALVQSLALLTRIETPGFSPTLQSFSLPPFFSRIAEKLGPEIERAGFSLVLDIPPSSLTADQVLFERIIDNLISNAIRYGKQGEVKVSVTCSENGKPLTCSIENIGSVKDDVLSRMFDRLYRADSARETSGSGLGLSIVKAIAEAHGWTVFAESDEKSERTRFVLSFT</sequence>
<dbReference type="EMBL" id="CP003155">
    <property type="protein sequence ID" value="AEV28055.1"/>
    <property type="molecule type" value="Genomic_DNA"/>
</dbReference>
<dbReference type="GO" id="GO:0004721">
    <property type="term" value="F:phosphoprotein phosphatase activity"/>
    <property type="evidence" value="ECO:0007669"/>
    <property type="project" value="TreeGrafter"/>
</dbReference>
<dbReference type="EC" id="2.7.13.3" evidence="2"/>
<dbReference type="PANTHER" id="PTHR45453:SF1">
    <property type="entry name" value="PHOSPHATE REGULON SENSOR PROTEIN PHOR"/>
    <property type="match status" value="1"/>
</dbReference>
<feature type="transmembrane region" description="Helical" evidence="7">
    <location>
        <begin position="21"/>
        <end position="41"/>
    </location>
</feature>
<dbReference type="PANTHER" id="PTHR45453">
    <property type="entry name" value="PHOSPHATE REGULON SENSOR PROTEIN PHOR"/>
    <property type="match status" value="1"/>
</dbReference>
<dbReference type="Gene3D" id="1.10.287.130">
    <property type="match status" value="1"/>
</dbReference>